<evidence type="ECO:0000313" key="2">
    <source>
        <dbReference type="Proteomes" id="UP000828390"/>
    </source>
</evidence>
<dbReference type="EMBL" id="JAIWYP010000012">
    <property type="protein sequence ID" value="KAH3724438.1"/>
    <property type="molecule type" value="Genomic_DNA"/>
</dbReference>
<reference evidence="1" key="1">
    <citation type="journal article" date="2019" name="bioRxiv">
        <title>The Genome of the Zebra Mussel, Dreissena polymorpha: A Resource for Invasive Species Research.</title>
        <authorList>
            <person name="McCartney M.A."/>
            <person name="Auch B."/>
            <person name="Kono T."/>
            <person name="Mallez S."/>
            <person name="Zhang Y."/>
            <person name="Obille A."/>
            <person name="Becker A."/>
            <person name="Abrahante J.E."/>
            <person name="Garbe J."/>
            <person name="Badalamenti J.P."/>
            <person name="Herman A."/>
            <person name="Mangelson H."/>
            <person name="Liachko I."/>
            <person name="Sullivan S."/>
            <person name="Sone E.D."/>
            <person name="Koren S."/>
            <person name="Silverstein K.A.T."/>
            <person name="Beckman K.B."/>
            <person name="Gohl D.M."/>
        </authorList>
    </citation>
    <scope>NUCLEOTIDE SEQUENCE</scope>
    <source>
        <strain evidence="1">Duluth1</strain>
        <tissue evidence="1">Whole animal</tissue>
    </source>
</reference>
<proteinExistence type="predicted"/>
<reference evidence="1" key="2">
    <citation type="submission" date="2020-11" db="EMBL/GenBank/DDBJ databases">
        <authorList>
            <person name="McCartney M.A."/>
            <person name="Auch B."/>
            <person name="Kono T."/>
            <person name="Mallez S."/>
            <person name="Becker A."/>
            <person name="Gohl D.M."/>
            <person name="Silverstein K.A.T."/>
            <person name="Koren S."/>
            <person name="Bechman K.B."/>
            <person name="Herman A."/>
            <person name="Abrahante J.E."/>
            <person name="Garbe J."/>
        </authorList>
    </citation>
    <scope>NUCLEOTIDE SEQUENCE</scope>
    <source>
        <strain evidence="1">Duluth1</strain>
        <tissue evidence="1">Whole animal</tissue>
    </source>
</reference>
<gene>
    <name evidence="1" type="ORF">DPMN_050255</name>
</gene>
<keyword evidence="2" id="KW-1185">Reference proteome</keyword>
<protein>
    <submittedName>
        <fullName evidence="1">Uncharacterized protein</fullName>
    </submittedName>
</protein>
<sequence length="90" mass="10128">MDVKSEHVQNLLAVCASIYVSISGPYWKLVTSAAVPHLQLYSYIQNLETFLQKCIGKPSVLLDGEPDWCGEEFITGYISSNNIKHMHRIS</sequence>
<comment type="caution">
    <text evidence="1">The sequence shown here is derived from an EMBL/GenBank/DDBJ whole genome shotgun (WGS) entry which is preliminary data.</text>
</comment>
<organism evidence="1 2">
    <name type="scientific">Dreissena polymorpha</name>
    <name type="common">Zebra mussel</name>
    <name type="synonym">Mytilus polymorpha</name>
    <dbReference type="NCBI Taxonomy" id="45954"/>
    <lineage>
        <taxon>Eukaryota</taxon>
        <taxon>Metazoa</taxon>
        <taxon>Spiralia</taxon>
        <taxon>Lophotrochozoa</taxon>
        <taxon>Mollusca</taxon>
        <taxon>Bivalvia</taxon>
        <taxon>Autobranchia</taxon>
        <taxon>Heteroconchia</taxon>
        <taxon>Euheterodonta</taxon>
        <taxon>Imparidentia</taxon>
        <taxon>Neoheterodontei</taxon>
        <taxon>Myida</taxon>
        <taxon>Dreissenoidea</taxon>
        <taxon>Dreissenidae</taxon>
        <taxon>Dreissena</taxon>
    </lineage>
</organism>
<dbReference type="AlphaFoldDB" id="A0A9D4HP36"/>
<name>A0A9D4HP36_DREPO</name>
<dbReference type="Proteomes" id="UP000828390">
    <property type="component" value="Unassembled WGS sequence"/>
</dbReference>
<accession>A0A9D4HP36</accession>
<evidence type="ECO:0000313" key="1">
    <source>
        <dbReference type="EMBL" id="KAH3724438.1"/>
    </source>
</evidence>